<evidence type="ECO:0000313" key="1">
    <source>
        <dbReference type="EMBL" id="VDN03068.1"/>
    </source>
</evidence>
<dbReference type="AlphaFoldDB" id="A0A0N5CZ85"/>
<name>A0A0N5CZ85_THECL</name>
<protein>
    <submittedName>
        <fullName evidence="1 3">Uncharacterized protein</fullName>
    </submittedName>
</protein>
<proteinExistence type="predicted"/>
<evidence type="ECO:0000313" key="3">
    <source>
        <dbReference type="WBParaSite" id="TCLT_0000579201-mRNA-1"/>
    </source>
</evidence>
<reference evidence="1 2" key="2">
    <citation type="submission" date="2018-11" db="EMBL/GenBank/DDBJ databases">
        <authorList>
            <consortium name="Pathogen Informatics"/>
        </authorList>
    </citation>
    <scope>NUCLEOTIDE SEQUENCE [LARGE SCALE GENOMIC DNA]</scope>
</reference>
<organism evidence="3">
    <name type="scientific">Thelazia callipaeda</name>
    <name type="common">Oriental eyeworm</name>
    <name type="synonym">Parasitic nematode</name>
    <dbReference type="NCBI Taxonomy" id="103827"/>
    <lineage>
        <taxon>Eukaryota</taxon>
        <taxon>Metazoa</taxon>
        <taxon>Ecdysozoa</taxon>
        <taxon>Nematoda</taxon>
        <taxon>Chromadorea</taxon>
        <taxon>Rhabditida</taxon>
        <taxon>Spirurina</taxon>
        <taxon>Spiruromorpha</taxon>
        <taxon>Thelazioidea</taxon>
        <taxon>Thelaziidae</taxon>
        <taxon>Thelazia</taxon>
    </lineage>
</organism>
<keyword evidence="2" id="KW-1185">Reference proteome</keyword>
<sequence length="58" mass="7177">MHTKRRINHLRNCFFSPVQCLLPLNSSRWRANMRIYTDYSTLILIRAKKFFTLWLTRF</sequence>
<evidence type="ECO:0000313" key="2">
    <source>
        <dbReference type="Proteomes" id="UP000276776"/>
    </source>
</evidence>
<dbReference type="EMBL" id="UYYF01004363">
    <property type="protein sequence ID" value="VDN03068.1"/>
    <property type="molecule type" value="Genomic_DNA"/>
</dbReference>
<gene>
    <name evidence="1" type="ORF">TCLT_LOCUS5781</name>
</gene>
<accession>A0A0N5CZ85</accession>
<dbReference type="Proteomes" id="UP000276776">
    <property type="component" value="Unassembled WGS sequence"/>
</dbReference>
<reference evidence="3" key="1">
    <citation type="submission" date="2017-02" db="UniProtKB">
        <authorList>
            <consortium name="WormBaseParasite"/>
        </authorList>
    </citation>
    <scope>IDENTIFICATION</scope>
</reference>
<dbReference type="WBParaSite" id="TCLT_0000579201-mRNA-1">
    <property type="protein sequence ID" value="TCLT_0000579201-mRNA-1"/>
    <property type="gene ID" value="TCLT_0000579201"/>
</dbReference>
<dbReference type="OrthoDB" id="5875205at2759"/>